<evidence type="ECO:0000313" key="3">
    <source>
        <dbReference type="EMBL" id="KPQ37608.1"/>
    </source>
</evidence>
<feature type="transmembrane region" description="Helical" evidence="2">
    <location>
        <begin position="36"/>
        <end position="57"/>
    </location>
</feature>
<organism evidence="3 4">
    <name type="scientific">Phormidesmis priestleyi Ana</name>
    <dbReference type="NCBI Taxonomy" id="1666911"/>
    <lineage>
        <taxon>Bacteria</taxon>
        <taxon>Bacillati</taxon>
        <taxon>Cyanobacteriota</taxon>
        <taxon>Cyanophyceae</taxon>
        <taxon>Leptolyngbyales</taxon>
        <taxon>Leptolyngbyaceae</taxon>
        <taxon>Phormidesmis</taxon>
    </lineage>
</organism>
<keyword evidence="1" id="KW-0175">Coiled coil</keyword>
<protein>
    <submittedName>
        <fullName evidence="3">Type IV pilus assembly protein PilN</fullName>
    </submittedName>
</protein>
<gene>
    <name evidence="3" type="primary">pilN</name>
    <name evidence="3" type="ORF">HLUCCA11_00745</name>
</gene>
<dbReference type="AlphaFoldDB" id="A0A0P8BU63"/>
<feature type="coiled-coil region" evidence="1">
    <location>
        <begin position="61"/>
        <end position="88"/>
    </location>
</feature>
<dbReference type="PANTHER" id="PTHR40278:SF1">
    <property type="entry name" value="DNA UTILIZATION PROTEIN HOFN"/>
    <property type="match status" value="1"/>
</dbReference>
<keyword evidence="2" id="KW-0812">Transmembrane</keyword>
<dbReference type="STRING" id="1666911.HLUCCA11_00745"/>
<dbReference type="PATRIC" id="fig|1666911.3.peg.2532"/>
<evidence type="ECO:0000256" key="1">
    <source>
        <dbReference type="SAM" id="Coils"/>
    </source>
</evidence>
<evidence type="ECO:0000256" key="2">
    <source>
        <dbReference type="SAM" id="Phobius"/>
    </source>
</evidence>
<evidence type="ECO:0000313" key="4">
    <source>
        <dbReference type="Proteomes" id="UP000050465"/>
    </source>
</evidence>
<accession>A0A0P8BU63</accession>
<dbReference type="InterPro" id="IPR052534">
    <property type="entry name" value="Extracell_DNA_Util/SecSys_Comp"/>
</dbReference>
<name>A0A0P8BU63_9CYAN</name>
<comment type="caution">
    <text evidence="3">The sequence shown here is derived from an EMBL/GenBank/DDBJ whole genome shotgun (WGS) entry which is preliminary data.</text>
</comment>
<reference evidence="3 4" key="1">
    <citation type="submission" date="2015-09" db="EMBL/GenBank/DDBJ databases">
        <title>Identification and resolution of microdiversity through metagenomic sequencing of parallel consortia.</title>
        <authorList>
            <person name="Nelson W.C."/>
            <person name="Romine M.F."/>
            <person name="Lindemann S.R."/>
        </authorList>
    </citation>
    <scope>NUCLEOTIDE SEQUENCE [LARGE SCALE GENOMIC DNA]</scope>
    <source>
        <strain evidence="3">Ana</strain>
    </source>
</reference>
<sequence length="253" mass="26901">MYGIDINFLNDRVDRPSAAIVPLKKSRGSSGSKTPMLVGVGIAIAAFAGVGGSWFIFQNQQKGLISENAALDSQLSELQQKLDQVDIIVQQTQAVETEIQALASVFERIRPWSAIVRDLQSRTPNRTQISALTQTTPEEGPEATVTSVAGGLSIQGNACSFDDVNDFMLTLKNSPFLEGSTVEITTAALGGEVEGRCPGEVENGIPLALVNYTITGDIKSIPATALLDELNRQQESTGLAARIRALQATGAIE</sequence>
<dbReference type="InterPro" id="IPR007813">
    <property type="entry name" value="PilN"/>
</dbReference>
<keyword evidence="2" id="KW-0472">Membrane</keyword>
<dbReference type="Proteomes" id="UP000050465">
    <property type="component" value="Unassembled WGS sequence"/>
</dbReference>
<keyword evidence="2" id="KW-1133">Transmembrane helix</keyword>
<dbReference type="PANTHER" id="PTHR40278">
    <property type="entry name" value="DNA UTILIZATION PROTEIN HOFN"/>
    <property type="match status" value="1"/>
</dbReference>
<dbReference type="Pfam" id="PF05137">
    <property type="entry name" value="PilN"/>
    <property type="match status" value="1"/>
</dbReference>
<proteinExistence type="predicted"/>
<dbReference type="EMBL" id="LJZR01000001">
    <property type="protein sequence ID" value="KPQ37608.1"/>
    <property type="molecule type" value="Genomic_DNA"/>
</dbReference>